<dbReference type="Gene3D" id="2.30.30.40">
    <property type="entry name" value="SH3 Domains"/>
    <property type="match status" value="1"/>
</dbReference>
<evidence type="ECO:0000259" key="1">
    <source>
        <dbReference type="Pfam" id="PF08239"/>
    </source>
</evidence>
<dbReference type="AlphaFoldDB" id="A0A5S5DQ46"/>
<keyword evidence="3" id="KW-1185">Reference proteome</keyword>
<evidence type="ECO:0000313" key="2">
    <source>
        <dbReference type="EMBL" id="TYP97508.1"/>
    </source>
</evidence>
<dbReference type="OrthoDB" id="981314at2"/>
<dbReference type="Proteomes" id="UP000323136">
    <property type="component" value="Unassembled WGS sequence"/>
</dbReference>
<gene>
    <name evidence="2" type="ORF">C7447_104197</name>
</gene>
<accession>A0A5S5DQ46</accession>
<dbReference type="RefSeq" id="WP_148870850.1">
    <property type="nucleotide sequence ID" value="NZ_VNIA01000004.1"/>
</dbReference>
<feature type="domain" description="SH3b" evidence="1">
    <location>
        <begin position="55"/>
        <end position="112"/>
    </location>
</feature>
<dbReference type="EMBL" id="VNIA01000004">
    <property type="protein sequence ID" value="TYP97508.1"/>
    <property type="molecule type" value="Genomic_DNA"/>
</dbReference>
<dbReference type="InterPro" id="IPR003646">
    <property type="entry name" value="SH3-like_bac-type"/>
</dbReference>
<sequence>MKKILITIISISFLFTSCKQEGKTTKTKDDNQTIQSLSDSTEEVEPSEAICLLDKLSVRETPNAKGKWITSMSLGEKVIFTGAETTDSISKKQYYKVKLVDGKEGWTRSSFLVVDGKVGVMLAEVSIYKRPDLLTKTENKYSPMDIIAVISTQDEWINVKGKRADGKYIEEGWIKSSNISENPVDIATAKFAITALSKESMTDRIEALQEIVNNSDLATSSFIGVLNEKIKDYKEKNSVKLDPPSDI</sequence>
<protein>
    <submittedName>
        <fullName evidence="2">SH3 domain-containing protein</fullName>
    </submittedName>
</protein>
<organism evidence="2 3">
    <name type="scientific">Tenacibaculum adriaticum</name>
    <dbReference type="NCBI Taxonomy" id="413713"/>
    <lineage>
        <taxon>Bacteria</taxon>
        <taxon>Pseudomonadati</taxon>
        <taxon>Bacteroidota</taxon>
        <taxon>Flavobacteriia</taxon>
        <taxon>Flavobacteriales</taxon>
        <taxon>Flavobacteriaceae</taxon>
        <taxon>Tenacibaculum</taxon>
    </lineage>
</organism>
<evidence type="ECO:0000313" key="3">
    <source>
        <dbReference type="Proteomes" id="UP000323136"/>
    </source>
</evidence>
<dbReference type="PROSITE" id="PS51257">
    <property type="entry name" value="PROKAR_LIPOPROTEIN"/>
    <property type="match status" value="1"/>
</dbReference>
<name>A0A5S5DQ46_9FLAO</name>
<comment type="caution">
    <text evidence="2">The sequence shown here is derived from an EMBL/GenBank/DDBJ whole genome shotgun (WGS) entry which is preliminary data.</text>
</comment>
<proteinExistence type="predicted"/>
<reference evidence="2 3" key="1">
    <citation type="submission" date="2019-07" db="EMBL/GenBank/DDBJ databases">
        <title>Genomic Encyclopedia of Type Strains, Phase IV (KMG-IV): sequencing the most valuable type-strain genomes for metagenomic binning, comparative biology and taxonomic classification.</title>
        <authorList>
            <person name="Goeker M."/>
        </authorList>
    </citation>
    <scope>NUCLEOTIDE SEQUENCE [LARGE SCALE GENOMIC DNA]</scope>
    <source>
        <strain evidence="2 3">DSM 18961</strain>
    </source>
</reference>
<dbReference type="Pfam" id="PF08239">
    <property type="entry name" value="SH3_3"/>
    <property type="match status" value="1"/>
</dbReference>